<gene>
    <name evidence="1" type="ORF">JQ619_34635</name>
</gene>
<proteinExistence type="predicted"/>
<dbReference type="Proteomes" id="UP001314635">
    <property type="component" value="Unassembled WGS sequence"/>
</dbReference>
<keyword evidence="2" id="KW-1185">Reference proteome</keyword>
<evidence type="ECO:0000313" key="1">
    <source>
        <dbReference type="EMBL" id="MBR1140898.1"/>
    </source>
</evidence>
<dbReference type="RefSeq" id="WP_012043976.1">
    <property type="nucleotide sequence ID" value="NZ_JABFDP010000043.1"/>
</dbReference>
<sequence length="91" mass="10314">MRSPVYDLYQMKQDRLPKGARSAWLRTRPNEPPPSADDWVFVGKERHPSRWTVAEMNEKGTCYREIPVWLSSKRSLVGAAPESGLQSSPAA</sequence>
<protein>
    <submittedName>
        <fullName evidence="1">Uncharacterized protein</fullName>
    </submittedName>
</protein>
<comment type="caution">
    <text evidence="1">The sequence shown here is derived from an EMBL/GenBank/DDBJ whole genome shotgun (WGS) entry which is preliminary data.</text>
</comment>
<name>A0ABS5GHR8_9BRAD</name>
<accession>A0ABS5GHR8</accession>
<organism evidence="1 2">
    <name type="scientific">Bradyrhizobium denitrificans</name>
    <dbReference type="NCBI Taxonomy" id="2734912"/>
    <lineage>
        <taxon>Bacteria</taxon>
        <taxon>Pseudomonadati</taxon>
        <taxon>Pseudomonadota</taxon>
        <taxon>Alphaproteobacteria</taxon>
        <taxon>Hyphomicrobiales</taxon>
        <taxon>Nitrobacteraceae</taxon>
        <taxon>Bradyrhizobium</taxon>
    </lineage>
</organism>
<evidence type="ECO:0000313" key="2">
    <source>
        <dbReference type="Proteomes" id="UP001314635"/>
    </source>
</evidence>
<reference evidence="2" key="1">
    <citation type="journal article" date="2021" name="ISME J.">
        <title>Evolutionary origin and ecological implication of a unique nif island in free-living Bradyrhizobium lineages.</title>
        <authorList>
            <person name="Tao J."/>
        </authorList>
    </citation>
    <scope>NUCLEOTIDE SEQUENCE [LARGE SCALE GENOMIC DNA]</scope>
    <source>
        <strain evidence="2">SZCCT0094</strain>
    </source>
</reference>
<dbReference type="EMBL" id="JAFCLK010000050">
    <property type="protein sequence ID" value="MBR1140898.1"/>
    <property type="molecule type" value="Genomic_DNA"/>
</dbReference>